<keyword evidence="4" id="KW-0325">Glycoprotein</keyword>
<dbReference type="GO" id="GO:0005886">
    <property type="term" value="C:plasma membrane"/>
    <property type="evidence" value="ECO:0007669"/>
    <property type="project" value="TreeGrafter"/>
</dbReference>
<dbReference type="Pfam" id="PF13927">
    <property type="entry name" value="Ig_3"/>
    <property type="match status" value="1"/>
</dbReference>
<dbReference type="InterPro" id="IPR013783">
    <property type="entry name" value="Ig-like_fold"/>
</dbReference>
<dbReference type="GO" id="GO:0098609">
    <property type="term" value="P:cell-cell adhesion"/>
    <property type="evidence" value="ECO:0007669"/>
    <property type="project" value="TreeGrafter"/>
</dbReference>
<keyword evidence="3" id="KW-1015">Disulfide bond</keyword>
<dbReference type="GO" id="GO:0050839">
    <property type="term" value="F:cell adhesion molecule binding"/>
    <property type="evidence" value="ECO:0007669"/>
    <property type="project" value="TreeGrafter"/>
</dbReference>
<evidence type="ECO:0000313" key="7">
    <source>
        <dbReference type="EMBL" id="CAH1986089.1"/>
    </source>
</evidence>
<dbReference type="PANTHER" id="PTHR11640:SF154">
    <property type="entry name" value="IRREGULAR CHIASM C-ROUGHEST PROTEIN-LIKE PROTEIN"/>
    <property type="match status" value="1"/>
</dbReference>
<evidence type="ECO:0000256" key="4">
    <source>
        <dbReference type="ARBA" id="ARBA00023180"/>
    </source>
</evidence>
<comment type="caution">
    <text evidence="7">The sequence shown here is derived from an EMBL/GenBank/DDBJ whole genome shotgun (WGS) entry which is preliminary data.</text>
</comment>
<dbReference type="InterPro" id="IPR007110">
    <property type="entry name" value="Ig-like_dom"/>
</dbReference>
<evidence type="ECO:0000259" key="6">
    <source>
        <dbReference type="PROSITE" id="PS50835"/>
    </source>
</evidence>
<dbReference type="SUPFAM" id="SSF48726">
    <property type="entry name" value="Immunoglobulin"/>
    <property type="match status" value="1"/>
</dbReference>
<feature type="non-terminal residue" evidence="7">
    <location>
        <position position="1"/>
    </location>
</feature>
<keyword evidence="8" id="KW-1185">Reference proteome</keyword>
<dbReference type="Proteomes" id="UP001152888">
    <property type="component" value="Unassembled WGS sequence"/>
</dbReference>
<reference evidence="7" key="1">
    <citation type="submission" date="2022-03" db="EMBL/GenBank/DDBJ databases">
        <authorList>
            <person name="Sayadi A."/>
        </authorList>
    </citation>
    <scope>NUCLEOTIDE SEQUENCE</scope>
</reference>
<dbReference type="EMBL" id="CAKOFQ010006992">
    <property type="protein sequence ID" value="CAH1986089.1"/>
    <property type="molecule type" value="Genomic_DNA"/>
</dbReference>
<dbReference type="InterPro" id="IPR051275">
    <property type="entry name" value="Cell_adhesion_signaling"/>
</dbReference>
<dbReference type="PANTHER" id="PTHR11640">
    <property type="entry name" value="NEPHRIN"/>
    <property type="match status" value="1"/>
</dbReference>
<proteinExistence type="predicted"/>
<dbReference type="SMART" id="SM00408">
    <property type="entry name" value="IGc2"/>
    <property type="match status" value="1"/>
</dbReference>
<sequence>VPETRLVGIPVDDIEDLKDSVAIRCVVSANPKASVVWRREGQSQPASLQELLQFSPVIRQHSGLYTCHARNKAGDSLPVRVHLDVKCK</sequence>
<evidence type="ECO:0000313" key="8">
    <source>
        <dbReference type="Proteomes" id="UP001152888"/>
    </source>
</evidence>
<dbReference type="PROSITE" id="PS50835">
    <property type="entry name" value="IG_LIKE"/>
    <property type="match status" value="1"/>
</dbReference>
<dbReference type="GO" id="GO:0005911">
    <property type="term" value="C:cell-cell junction"/>
    <property type="evidence" value="ECO:0007669"/>
    <property type="project" value="TreeGrafter"/>
</dbReference>
<dbReference type="InterPro" id="IPR036179">
    <property type="entry name" value="Ig-like_dom_sf"/>
</dbReference>
<dbReference type="Gene3D" id="2.60.40.10">
    <property type="entry name" value="Immunoglobulins"/>
    <property type="match status" value="1"/>
</dbReference>
<feature type="domain" description="Ig-like" evidence="6">
    <location>
        <begin position="2"/>
        <end position="84"/>
    </location>
</feature>
<keyword evidence="2" id="KW-0472">Membrane</keyword>
<name>A0A9P0L0G1_ACAOB</name>
<evidence type="ECO:0000256" key="2">
    <source>
        <dbReference type="ARBA" id="ARBA00023136"/>
    </source>
</evidence>
<accession>A0A9P0L0G1</accession>
<dbReference type="AlphaFoldDB" id="A0A9P0L0G1"/>
<evidence type="ECO:0000256" key="5">
    <source>
        <dbReference type="ARBA" id="ARBA00023319"/>
    </source>
</evidence>
<dbReference type="CDD" id="cd00096">
    <property type="entry name" value="Ig"/>
    <property type="match status" value="1"/>
</dbReference>
<comment type="subcellular location">
    <subcellularLocation>
        <location evidence="1">Membrane</location>
        <topology evidence="1">Single-pass type I membrane protein</topology>
    </subcellularLocation>
</comment>
<dbReference type="SMART" id="SM00409">
    <property type="entry name" value="IG"/>
    <property type="match status" value="1"/>
</dbReference>
<dbReference type="InterPro" id="IPR003599">
    <property type="entry name" value="Ig_sub"/>
</dbReference>
<gene>
    <name evidence="7" type="ORF">ACAOBT_LOCUS17050</name>
</gene>
<organism evidence="7 8">
    <name type="scientific">Acanthoscelides obtectus</name>
    <name type="common">Bean weevil</name>
    <name type="synonym">Bruchus obtectus</name>
    <dbReference type="NCBI Taxonomy" id="200917"/>
    <lineage>
        <taxon>Eukaryota</taxon>
        <taxon>Metazoa</taxon>
        <taxon>Ecdysozoa</taxon>
        <taxon>Arthropoda</taxon>
        <taxon>Hexapoda</taxon>
        <taxon>Insecta</taxon>
        <taxon>Pterygota</taxon>
        <taxon>Neoptera</taxon>
        <taxon>Endopterygota</taxon>
        <taxon>Coleoptera</taxon>
        <taxon>Polyphaga</taxon>
        <taxon>Cucujiformia</taxon>
        <taxon>Chrysomeloidea</taxon>
        <taxon>Chrysomelidae</taxon>
        <taxon>Bruchinae</taxon>
        <taxon>Bruchini</taxon>
        <taxon>Acanthoscelides</taxon>
    </lineage>
</organism>
<evidence type="ECO:0000256" key="1">
    <source>
        <dbReference type="ARBA" id="ARBA00004479"/>
    </source>
</evidence>
<protein>
    <recommendedName>
        <fullName evidence="6">Ig-like domain-containing protein</fullName>
    </recommendedName>
</protein>
<dbReference type="InterPro" id="IPR003598">
    <property type="entry name" value="Ig_sub2"/>
</dbReference>
<evidence type="ECO:0000256" key="3">
    <source>
        <dbReference type="ARBA" id="ARBA00023157"/>
    </source>
</evidence>
<keyword evidence="5" id="KW-0393">Immunoglobulin domain</keyword>
<dbReference type="OrthoDB" id="10039395at2759"/>